<keyword evidence="3" id="KW-0597">Phosphoprotein</keyword>
<keyword evidence="2" id="KW-0963">Cytoplasm</keyword>
<dbReference type="Proteomes" id="UP000008225">
    <property type="component" value="Chromosome 11"/>
</dbReference>
<evidence type="ECO:0000256" key="13">
    <source>
        <dbReference type="SAM" id="MobiDB-lite"/>
    </source>
</evidence>
<dbReference type="GO" id="GO:0031265">
    <property type="term" value="C:CD95 death-inducing signaling complex"/>
    <property type="evidence" value="ECO:0007669"/>
    <property type="project" value="Ensembl"/>
</dbReference>
<gene>
    <name evidence="16" type="primary">FADD</name>
</gene>
<dbReference type="InterPro" id="IPR000488">
    <property type="entry name" value="Death_dom"/>
</dbReference>
<dbReference type="Gene3D" id="1.10.533.10">
    <property type="entry name" value="Death Domain, Fas"/>
    <property type="match status" value="2"/>
</dbReference>
<dbReference type="GO" id="GO:0036462">
    <property type="term" value="P:TRAIL-activated apoptotic signaling pathway"/>
    <property type="evidence" value="ECO:0007669"/>
    <property type="project" value="Ensembl"/>
</dbReference>
<dbReference type="GO" id="GO:0043123">
    <property type="term" value="P:positive regulation of canonical NF-kappaB signal transduction"/>
    <property type="evidence" value="ECO:0007669"/>
    <property type="project" value="Ensembl"/>
</dbReference>
<dbReference type="CDD" id="cd08306">
    <property type="entry name" value="Death_FADD"/>
    <property type="match status" value="1"/>
</dbReference>
<dbReference type="GeneID" id="100410616"/>
<dbReference type="OrthoDB" id="100767at2759"/>
<feature type="compositionally biased region" description="Polar residues" evidence="13">
    <location>
        <begin position="267"/>
        <end position="284"/>
    </location>
</feature>
<dbReference type="GO" id="GO:0001916">
    <property type="term" value="P:positive regulation of T cell mediated cytotoxicity"/>
    <property type="evidence" value="ECO:0000250"/>
    <property type="project" value="UniProtKB"/>
</dbReference>
<dbReference type="GO" id="GO:0097049">
    <property type="term" value="P:motor neuron apoptotic process"/>
    <property type="evidence" value="ECO:0007669"/>
    <property type="project" value="Ensembl"/>
</dbReference>
<dbReference type="GO" id="GO:0005123">
    <property type="term" value="F:death receptor binding"/>
    <property type="evidence" value="ECO:0007669"/>
    <property type="project" value="TreeGrafter"/>
</dbReference>
<dbReference type="GO" id="GO:0097192">
    <property type="term" value="P:extrinsic apoptotic signaling pathway in absence of ligand"/>
    <property type="evidence" value="ECO:0007669"/>
    <property type="project" value="Ensembl"/>
</dbReference>
<dbReference type="GO" id="GO:0042802">
    <property type="term" value="F:identical protein binding"/>
    <property type="evidence" value="ECO:0007669"/>
    <property type="project" value="Ensembl"/>
</dbReference>
<evidence type="ECO:0000256" key="11">
    <source>
        <dbReference type="ARBA" id="ARBA00075696"/>
    </source>
</evidence>
<dbReference type="PANTHER" id="PTHR15077:SF10">
    <property type="entry name" value="FAS-ASSOCIATED DEATH DOMAIN PROTEIN"/>
    <property type="match status" value="1"/>
</dbReference>
<reference evidence="16" key="2">
    <citation type="submission" date="2025-08" db="UniProtKB">
        <authorList>
            <consortium name="Ensembl"/>
        </authorList>
    </citation>
    <scope>IDENTIFICATION</scope>
</reference>
<dbReference type="GO" id="GO:0048538">
    <property type="term" value="P:thymus development"/>
    <property type="evidence" value="ECO:0000250"/>
    <property type="project" value="UniProtKB"/>
</dbReference>
<dbReference type="InterPro" id="IPR011029">
    <property type="entry name" value="DEATH-like_dom_sf"/>
</dbReference>
<evidence type="ECO:0000256" key="7">
    <source>
        <dbReference type="ARBA" id="ARBA00059068"/>
    </source>
</evidence>
<dbReference type="Pfam" id="PF00531">
    <property type="entry name" value="Death"/>
    <property type="match status" value="1"/>
</dbReference>
<dbReference type="GO" id="GO:0032757">
    <property type="term" value="P:positive regulation of interleukin-8 production"/>
    <property type="evidence" value="ECO:0007669"/>
    <property type="project" value="Ensembl"/>
</dbReference>
<evidence type="ECO:0000313" key="16">
    <source>
        <dbReference type="Ensembl" id="ENSCJAP00000001586.4"/>
    </source>
</evidence>
<dbReference type="GO" id="GO:0070236">
    <property type="term" value="P:negative regulation of activation-induced cell death of T cells"/>
    <property type="evidence" value="ECO:0000250"/>
    <property type="project" value="UniProtKB"/>
</dbReference>
<evidence type="ECO:0000313" key="17">
    <source>
        <dbReference type="Proteomes" id="UP000008225"/>
    </source>
</evidence>
<dbReference type="CDD" id="cd08336">
    <property type="entry name" value="DED_FADD"/>
    <property type="match status" value="1"/>
</dbReference>
<reference evidence="16" key="1">
    <citation type="submission" date="2009-03" db="EMBL/GenBank/DDBJ databases">
        <authorList>
            <person name="Warren W."/>
            <person name="Ye L."/>
            <person name="Minx P."/>
            <person name="Worley K."/>
            <person name="Gibbs R."/>
            <person name="Wilson R.K."/>
        </authorList>
    </citation>
    <scope>NUCLEOTIDE SEQUENCE [LARGE SCALE GENOMIC DNA]</scope>
</reference>
<evidence type="ECO:0000256" key="2">
    <source>
        <dbReference type="ARBA" id="ARBA00022490"/>
    </source>
</evidence>
<dbReference type="InterPro" id="IPR016729">
    <property type="entry name" value="FADD"/>
</dbReference>
<dbReference type="GO" id="GO:0032760">
    <property type="term" value="P:positive regulation of tumor necrosis factor production"/>
    <property type="evidence" value="ECO:0007669"/>
    <property type="project" value="Ensembl"/>
</dbReference>
<dbReference type="PROSITE" id="PS50017">
    <property type="entry name" value="DEATH_DOMAIN"/>
    <property type="match status" value="1"/>
</dbReference>
<feature type="region of interest" description="Disordered" evidence="13">
    <location>
        <begin position="262"/>
        <end position="284"/>
    </location>
</feature>
<dbReference type="GO" id="GO:0048535">
    <property type="term" value="P:lymph node development"/>
    <property type="evidence" value="ECO:0000250"/>
    <property type="project" value="UniProtKB"/>
</dbReference>
<evidence type="ECO:0000256" key="4">
    <source>
        <dbReference type="ARBA" id="ARBA00022588"/>
    </source>
</evidence>
<dbReference type="GO" id="GO:0042104">
    <property type="term" value="P:positive regulation of activated T cell proliferation"/>
    <property type="evidence" value="ECO:0000250"/>
    <property type="project" value="UniProtKB"/>
</dbReference>
<organism evidence="16 17">
    <name type="scientific">Callithrix jacchus</name>
    <name type="common">White-tufted-ear marmoset</name>
    <name type="synonym">Simia Jacchus</name>
    <dbReference type="NCBI Taxonomy" id="9483"/>
    <lineage>
        <taxon>Eukaryota</taxon>
        <taxon>Metazoa</taxon>
        <taxon>Chordata</taxon>
        <taxon>Craniata</taxon>
        <taxon>Vertebrata</taxon>
        <taxon>Euteleostomi</taxon>
        <taxon>Mammalia</taxon>
        <taxon>Eutheria</taxon>
        <taxon>Euarchontoglires</taxon>
        <taxon>Primates</taxon>
        <taxon>Haplorrhini</taxon>
        <taxon>Platyrrhini</taxon>
        <taxon>Cebidae</taxon>
        <taxon>Callitrichinae</taxon>
        <taxon>Callithrix</taxon>
        <taxon>Callithrix</taxon>
    </lineage>
</organism>
<evidence type="ECO:0000259" key="15">
    <source>
        <dbReference type="PROSITE" id="PS50168"/>
    </source>
</evidence>
<dbReference type="FunFam" id="1.10.533.10:FF:000059">
    <property type="entry name" value="Fas-associated via death domain"/>
    <property type="match status" value="1"/>
</dbReference>
<feature type="compositionally biased region" description="Basic and acidic residues" evidence="13">
    <location>
        <begin position="53"/>
        <end position="66"/>
    </location>
</feature>
<dbReference type="SMART" id="SM00031">
    <property type="entry name" value="DED"/>
    <property type="match status" value="1"/>
</dbReference>
<dbReference type="GO" id="GO:0097527">
    <property type="term" value="P:necroptotic signaling pathway"/>
    <property type="evidence" value="ECO:0007669"/>
    <property type="project" value="Ensembl"/>
</dbReference>
<dbReference type="GO" id="GO:2001238">
    <property type="term" value="P:positive regulation of extrinsic apoptotic signaling pathway"/>
    <property type="evidence" value="ECO:0007669"/>
    <property type="project" value="Ensembl"/>
</dbReference>
<dbReference type="GO" id="GO:0060546">
    <property type="term" value="P:negative regulation of necroptotic process"/>
    <property type="evidence" value="ECO:0007669"/>
    <property type="project" value="Ensembl"/>
</dbReference>
<dbReference type="PANTHER" id="PTHR15077">
    <property type="entry name" value="FAS-ASSOCIATING DEATH DOMAIN-CONTAINING PROTEIN FADD"/>
    <property type="match status" value="1"/>
</dbReference>
<evidence type="ECO:0000256" key="5">
    <source>
        <dbReference type="ARBA" id="ARBA00022703"/>
    </source>
</evidence>
<dbReference type="GO" id="GO:0032729">
    <property type="term" value="P:positive regulation of type II interferon production"/>
    <property type="evidence" value="ECO:0000250"/>
    <property type="project" value="UniProtKB"/>
</dbReference>
<dbReference type="FunFam" id="1.10.533.10:FF:000062">
    <property type="entry name" value="Fas-associated via death domain"/>
    <property type="match status" value="1"/>
</dbReference>
<evidence type="ECO:0000256" key="12">
    <source>
        <dbReference type="ARBA" id="ARBA00081698"/>
    </source>
</evidence>
<dbReference type="eggNOG" id="ENOG502S2RV">
    <property type="taxonomic scope" value="Eukaryota"/>
</dbReference>
<dbReference type="GO" id="GO:0097342">
    <property type="term" value="C:ripoptosome"/>
    <property type="evidence" value="ECO:0000250"/>
    <property type="project" value="UniProtKB"/>
</dbReference>
<dbReference type="SUPFAM" id="SSF47986">
    <property type="entry name" value="DEATH domain"/>
    <property type="match status" value="1"/>
</dbReference>
<keyword evidence="4" id="KW-0399">Innate immunity</keyword>
<accession>F6YFY4</accession>
<comment type="subcellular location">
    <subcellularLocation>
        <location evidence="1">Cytoplasm</location>
    </subcellularLocation>
</comment>
<dbReference type="Pfam" id="PF01335">
    <property type="entry name" value="DED"/>
    <property type="match status" value="1"/>
</dbReference>
<evidence type="ECO:0000256" key="9">
    <source>
        <dbReference type="ARBA" id="ARBA00069996"/>
    </source>
</evidence>
<dbReference type="GO" id="GO:0035591">
    <property type="term" value="F:signaling adaptor activity"/>
    <property type="evidence" value="ECO:0007669"/>
    <property type="project" value="Ensembl"/>
</dbReference>
<accession>F7EYM0</accession>
<evidence type="ECO:0000256" key="6">
    <source>
        <dbReference type="ARBA" id="ARBA00022859"/>
    </source>
</evidence>
<dbReference type="GO" id="GO:0006915">
    <property type="term" value="P:apoptotic process"/>
    <property type="evidence" value="ECO:0000250"/>
    <property type="project" value="UniProtKB"/>
</dbReference>
<dbReference type="AlphaFoldDB" id="F6YFY4"/>
<dbReference type="GO" id="GO:0002821">
    <property type="term" value="P:positive regulation of adaptive immune response"/>
    <property type="evidence" value="ECO:0000250"/>
    <property type="project" value="UniProtKB"/>
</dbReference>
<evidence type="ECO:0000256" key="1">
    <source>
        <dbReference type="ARBA" id="ARBA00004496"/>
    </source>
</evidence>
<protein>
    <recommendedName>
        <fullName evidence="9">FAS-associated death domain protein</fullName>
    </recommendedName>
    <alternativeName>
        <fullName evidence="11">FAS-associating death domain-containing protein</fullName>
    </alternativeName>
    <alternativeName>
        <fullName evidence="10">Fas-associated death domain protein</fullName>
    </alternativeName>
    <alternativeName>
        <fullName evidence="12">Mediator of receptor induced toxicity</fullName>
    </alternativeName>
</protein>
<feature type="region of interest" description="Disordered" evidence="13">
    <location>
        <begin position="1"/>
        <end position="78"/>
    </location>
</feature>
<proteinExistence type="predicted"/>
<dbReference type="OMA" id="QIYQCLV"/>
<dbReference type="RefSeq" id="XP_002755691.2">
    <property type="nucleotide sequence ID" value="XM_002755645.5"/>
</dbReference>
<dbReference type="GO" id="GO:2000454">
    <property type="term" value="P:positive regulation of CD8-positive, alpha-beta cytotoxic T cell extravasation"/>
    <property type="evidence" value="ECO:0000250"/>
    <property type="project" value="UniProtKB"/>
</dbReference>
<dbReference type="Bgee" id="ENSCJAG00000000932">
    <property type="expression patterns" value="Expressed in testis and 6 other cell types or tissues"/>
</dbReference>
<dbReference type="GO" id="GO:0045944">
    <property type="term" value="P:positive regulation of transcription by RNA polymerase II"/>
    <property type="evidence" value="ECO:0007669"/>
    <property type="project" value="Ensembl"/>
</dbReference>
<dbReference type="GO" id="GO:0071260">
    <property type="term" value="P:cellular response to mechanical stimulus"/>
    <property type="evidence" value="ECO:0007669"/>
    <property type="project" value="Ensembl"/>
</dbReference>
<sequence>MRGSRSSREITVERVPRWVSGSGFGTGVPGRGRARAEPKPWAGGQVARPGQGRRAEDSGRAEEDRAGPQPRPPAGSAMDPFLVLLHSVSSGLSSSELTELKFLCLGRVGKRKLERVQSGLDLFSVLLEQNDLEPGRTELLRELLASLRRHDLLRRLDDFEAGAAPGAAPGEEDLGAAFDLICDHVGKDWKRLARQLKVSDAKIDSIEDRHPRNLTERVRESLRIWKNTEKENATVAYLVGALRACQMNLVADLVEEVQQARELQRSGAVSPTSWNSDASTSEAS</sequence>
<dbReference type="GO" id="GO:0045862">
    <property type="term" value="P:positive regulation of proteolysis"/>
    <property type="evidence" value="ECO:0007669"/>
    <property type="project" value="Ensembl"/>
</dbReference>
<dbReference type="SMART" id="SM00005">
    <property type="entry name" value="DEATH"/>
    <property type="match status" value="1"/>
</dbReference>
<dbReference type="GO" id="GO:0060340">
    <property type="term" value="P:positive regulation of type I interferon-mediated signaling pathway"/>
    <property type="evidence" value="ECO:0007669"/>
    <property type="project" value="Ensembl"/>
</dbReference>
<dbReference type="GO" id="GO:0035877">
    <property type="term" value="F:death effector domain binding"/>
    <property type="evidence" value="ECO:0007669"/>
    <property type="project" value="Ensembl"/>
</dbReference>
<name>F6YFY4_CALJA</name>
<dbReference type="InterPro" id="IPR001875">
    <property type="entry name" value="DED_dom"/>
</dbReference>
<feature type="domain" description="Death" evidence="14">
    <location>
        <begin position="174"/>
        <end position="258"/>
    </location>
</feature>
<dbReference type="GO" id="GO:0071550">
    <property type="term" value="P:death-inducing signaling complex assembly"/>
    <property type="evidence" value="ECO:0007669"/>
    <property type="project" value="Ensembl"/>
</dbReference>
<dbReference type="GeneTree" id="ENSGT00390000002105"/>
<dbReference type="KEGG" id="cjc:100410616"/>
<evidence type="ECO:0000256" key="8">
    <source>
        <dbReference type="ARBA" id="ARBA00066149"/>
    </source>
</evidence>
<dbReference type="GO" id="GO:1900119">
    <property type="term" value="P:positive regulation of execution phase of apoptosis"/>
    <property type="evidence" value="ECO:0007669"/>
    <property type="project" value="Ensembl"/>
</dbReference>
<dbReference type="GO" id="GO:0043029">
    <property type="term" value="P:T cell homeostasis"/>
    <property type="evidence" value="ECO:0000250"/>
    <property type="project" value="UniProtKB"/>
</dbReference>
<dbReference type="FunCoup" id="F6YFY4">
    <property type="interactions" value="907"/>
</dbReference>
<keyword evidence="6" id="KW-0391">Immunity</keyword>
<dbReference type="GO" id="GO:0033077">
    <property type="term" value="P:T cell differentiation in thymus"/>
    <property type="evidence" value="ECO:0000250"/>
    <property type="project" value="UniProtKB"/>
</dbReference>
<dbReference type="GO" id="GO:0048536">
    <property type="term" value="P:spleen development"/>
    <property type="evidence" value="ECO:0000250"/>
    <property type="project" value="UniProtKB"/>
</dbReference>
<dbReference type="Ensembl" id="ENSCJAT00000001687.5">
    <property type="protein sequence ID" value="ENSCJAP00000001586.4"/>
    <property type="gene ID" value="ENSCJAG00000000932.5"/>
</dbReference>
<comment type="function">
    <text evidence="7">Apoptotic adapter molecule that recruits caspases CASP8 or CASP10 to the activated FAS/CD95 or TNFRSF1A/TNFR-1 receptors. The resulting aggregate called the death-inducing signaling complex (DISC) performs CASP8 proteolytic activation. Active CASP8 initiates the subsequent cascade of caspases mediating apoptosis. Involved in interferon-mediated antiviral immune response, playing a role in the positive regulation of interferon signaling.</text>
</comment>
<dbReference type="CTD" id="8772"/>
<dbReference type="GO" id="GO:0045087">
    <property type="term" value="P:innate immune response"/>
    <property type="evidence" value="ECO:0007669"/>
    <property type="project" value="UniProtKB-KW"/>
</dbReference>
<evidence type="ECO:0000259" key="14">
    <source>
        <dbReference type="PROSITE" id="PS50017"/>
    </source>
</evidence>
<evidence type="ECO:0000256" key="3">
    <source>
        <dbReference type="ARBA" id="ARBA00022553"/>
    </source>
</evidence>
<dbReference type="PROSITE" id="PS50168">
    <property type="entry name" value="DED"/>
    <property type="match status" value="1"/>
</dbReference>
<dbReference type="GO" id="GO:0045651">
    <property type="term" value="P:positive regulation of macrophage differentiation"/>
    <property type="evidence" value="ECO:0007669"/>
    <property type="project" value="Ensembl"/>
</dbReference>
<comment type="subunit">
    <text evidence="8">Can self-associate. Component of the AIM2 PANoptosome complex, a multiprotein complex that drives inflammatory cell death (PANoptosis). Component of the death-induced signaling complex (DISC) composed of cell surface receptor FAS/CD95 or TNFRSF1A, adapter protein FADD and the CASP8 protease; recruitment of CASP8 to the complex is required for processing of CASP8 into the p18 and p10 subunits. Interacts (via death domain) with FAS (via death domain). Interacts directly (via DED domain) with NOL3 (via CARD domain); inhibits death-inducing signaling complex (DISC) assembly by inhibiting the increase in FAS-FADD binding induced by FAS activation. Interacts with CFLAR, PEA15 and MBD4. When phosphorylated, part of a complex containing HIPK3 and FAS. May interact with MAVS/IPS1. Interacts with MOCV v-CFLAR protein and PIDD1. Interacts with RIPK1 and TRADD. Interacts with stimulated TNFRSF10B. Interacts with DDX24.</text>
</comment>
<keyword evidence="5" id="KW-0053">Apoptosis</keyword>
<dbReference type="GO" id="GO:0089720">
    <property type="term" value="F:caspase binding"/>
    <property type="evidence" value="ECO:0007669"/>
    <property type="project" value="Ensembl"/>
</dbReference>
<feature type="domain" description="DED" evidence="15">
    <location>
        <begin position="80"/>
        <end position="158"/>
    </location>
</feature>
<evidence type="ECO:0000256" key="10">
    <source>
        <dbReference type="ARBA" id="ARBA00071128"/>
    </source>
</evidence>
<dbReference type="STRING" id="9483.ENSCJAP00000001586"/>
<reference evidence="16" key="3">
    <citation type="submission" date="2025-09" db="UniProtKB">
        <authorList>
            <consortium name="Ensembl"/>
        </authorList>
    </citation>
    <scope>IDENTIFICATION</scope>
</reference>
<dbReference type="InParanoid" id="F6YFY4"/>
<keyword evidence="17" id="KW-1185">Reference proteome</keyword>
<feature type="compositionally biased region" description="Basic and acidic residues" evidence="13">
    <location>
        <begin position="1"/>
        <end position="16"/>
    </location>
</feature>
<dbReference type="GO" id="GO:0051607">
    <property type="term" value="P:defense response to virus"/>
    <property type="evidence" value="ECO:0007669"/>
    <property type="project" value="Ensembl"/>
</dbReference>